<gene>
    <name evidence="1" type="ORF">ETSY1_05570</name>
</gene>
<organism evidence="1 2">
    <name type="scientific">Entotheonella factor</name>
    <dbReference type="NCBI Taxonomy" id="1429438"/>
    <lineage>
        <taxon>Bacteria</taxon>
        <taxon>Pseudomonadati</taxon>
        <taxon>Nitrospinota/Tectimicrobiota group</taxon>
        <taxon>Candidatus Tectimicrobiota</taxon>
        <taxon>Candidatus Entotheonellia</taxon>
        <taxon>Candidatus Entotheonellales</taxon>
        <taxon>Candidatus Entotheonellaceae</taxon>
        <taxon>Candidatus Entotheonella</taxon>
    </lineage>
</organism>
<evidence type="ECO:0000313" key="2">
    <source>
        <dbReference type="Proteomes" id="UP000019141"/>
    </source>
</evidence>
<name>W4LVH6_ENTF1</name>
<protein>
    <recommendedName>
        <fullName evidence="3">Glycosyl transferase family 1 domain-containing protein</fullName>
    </recommendedName>
</protein>
<dbReference type="Proteomes" id="UP000019141">
    <property type="component" value="Unassembled WGS sequence"/>
</dbReference>
<evidence type="ECO:0000313" key="1">
    <source>
        <dbReference type="EMBL" id="ETX01900.1"/>
    </source>
</evidence>
<sequence>MGKAIVSTAIGAEGLPLEHGQHIWLADEAERFAEAVIHLLQDRAARRQIEVAARAFVACHSSWDRAAAAFAGICQEVVAGK</sequence>
<dbReference type="Gene3D" id="3.40.50.2000">
    <property type="entry name" value="Glycogen Phosphorylase B"/>
    <property type="match status" value="1"/>
</dbReference>
<proteinExistence type="predicted"/>
<dbReference type="AlphaFoldDB" id="W4LVH6"/>
<comment type="caution">
    <text evidence="1">The sequence shown here is derived from an EMBL/GenBank/DDBJ whole genome shotgun (WGS) entry which is preliminary data.</text>
</comment>
<reference evidence="1 2" key="1">
    <citation type="journal article" date="2014" name="Nature">
        <title>An environmental bacterial taxon with a large and distinct metabolic repertoire.</title>
        <authorList>
            <person name="Wilson M.C."/>
            <person name="Mori T."/>
            <person name="Ruckert C."/>
            <person name="Uria A.R."/>
            <person name="Helf M.J."/>
            <person name="Takada K."/>
            <person name="Gernert C."/>
            <person name="Steffens U.A."/>
            <person name="Heycke N."/>
            <person name="Schmitt S."/>
            <person name="Rinke C."/>
            <person name="Helfrich E.J."/>
            <person name="Brachmann A.O."/>
            <person name="Gurgui C."/>
            <person name="Wakimoto T."/>
            <person name="Kracht M."/>
            <person name="Crusemann M."/>
            <person name="Hentschel U."/>
            <person name="Abe I."/>
            <person name="Matsunaga S."/>
            <person name="Kalinowski J."/>
            <person name="Takeyama H."/>
            <person name="Piel J."/>
        </authorList>
    </citation>
    <scope>NUCLEOTIDE SEQUENCE [LARGE SCALE GENOMIC DNA]</scope>
    <source>
        <strain evidence="2">TSY1</strain>
    </source>
</reference>
<dbReference type="SUPFAM" id="SSF53756">
    <property type="entry name" value="UDP-Glycosyltransferase/glycogen phosphorylase"/>
    <property type="match status" value="1"/>
</dbReference>
<accession>W4LVH6</accession>
<keyword evidence="2" id="KW-1185">Reference proteome</keyword>
<dbReference type="EMBL" id="AZHW01000191">
    <property type="protein sequence ID" value="ETX01900.1"/>
    <property type="molecule type" value="Genomic_DNA"/>
</dbReference>
<evidence type="ECO:0008006" key="3">
    <source>
        <dbReference type="Google" id="ProtNLM"/>
    </source>
</evidence>
<dbReference type="HOGENOM" id="CLU_2567461_0_0_7"/>